<sequence>MRTSREWHRLREVFEKYIAEEVATDCAEGVIPRREALARLTALGLSAAAAATLIAACSTSKPEPAQHKPNPAGTASAASSRDKAPVGPPPGTQGALPVEPVAFPGSRGELFGAWSQAANSKGAVLVIHENRGLTEHIKTIPGRLAGAGFSALAIDLLSEEGGTAKFADQDAATKALMAASPERFIADLKSGLDELARRAPGAKLAVMGFCFGGGLTWQLLLTKDPRIAVGAPFYGPLHEDGPADAPVDFTGSDAAVIAFYGEQDARVNASRPAAENALKAAGLSHAIIVERGANHAFFNDTGPRYVATAAYNAWQQLVSWLDKYLAG</sequence>
<feature type="domain" description="Dienelactone hydrolase" evidence="2">
    <location>
        <begin position="120"/>
        <end position="324"/>
    </location>
</feature>
<dbReference type="KEGG" id="srt:Srot_1684"/>
<dbReference type="InterPro" id="IPR002925">
    <property type="entry name" value="Dienelactn_hydro"/>
</dbReference>
<gene>
    <name evidence="3" type="ordered locus">Srot_1684</name>
</gene>
<evidence type="ECO:0000313" key="4">
    <source>
        <dbReference type="Proteomes" id="UP000002247"/>
    </source>
</evidence>
<dbReference type="RefSeq" id="WP_013138598.1">
    <property type="nucleotide sequence ID" value="NC_014168.1"/>
</dbReference>
<dbReference type="InterPro" id="IPR051049">
    <property type="entry name" value="Dienelactone_hydrolase-like"/>
</dbReference>
<dbReference type="STRING" id="640132.Srot_1684"/>
<evidence type="ECO:0000313" key="3">
    <source>
        <dbReference type="EMBL" id="ADG98145.1"/>
    </source>
</evidence>
<dbReference type="SUPFAM" id="SSF53474">
    <property type="entry name" value="alpha/beta-Hydrolases"/>
    <property type="match status" value="1"/>
</dbReference>
<dbReference type="Gene3D" id="3.40.50.1820">
    <property type="entry name" value="alpha/beta hydrolase"/>
    <property type="match status" value="1"/>
</dbReference>
<name>D6Z865_SEGRD</name>
<protein>
    <submittedName>
        <fullName evidence="3">Dienelactone hydrolase</fullName>
    </submittedName>
</protein>
<feature type="region of interest" description="Disordered" evidence="1">
    <location>
        <begin position="60"/>
        <end position="99"/>
    </location>
</feature>
<dbReference type="OrthoDB" id="3208682at2"/>
<dbReference type="eggNOG" id="COG0412">
    <property type="taxonomic scope" value="Bacteria"/>
</dbReference>
<dbReference type="PANTHER" id="PTHR46623">
    <property type="entry name" value="CARBOXYMETHYLENEBUTENOLIDASE-RELATED"/>
    <property type="match status" value="1"/>
</dbReference>
<keyword evidence="4" id="KW-1185">Reference proteome</keyword>
<dbReference type="EMBL" id="CP001958">
    <property type="protein sequence ID" value="ADG98145.1"/>
    <property type="molecule type" value="Genomic_DNA"/>
</dbReference>
<dbReference type="InterPro" id="IPR029058">
    <property type="entry name" value="AB_hydrolase_fold"/>
</dbReference>
<proteinExistence type="predicted"/>
<dbReference type="PANTHER" id="PTHR46623:SF6">
    <property type="entry name" value="ALPHA_BETA-HYDROLASES SUPERFAMILY PROTEIN"/>
    <property type="match status" value="1"/>
</dbReference>
<dbReference type="AlphaFoldDB" id="D6Z865"/>
<evidence type="ECO:0000256" key="1">
    <source>
        <dbReference type="SAM" id="MobiDB-lite"/>
    </source>
</evidence>
<accession>D6Z865</accession>
<keyword evidence="3" id="KW-0378">Hydrolase</keyword>
<dbReference type="GO" id="GO:0016787">
    <property type="term" value="F:hydrolase activity"/>
    <property type="evidence" value="ECO:0007669"/>
    <property type="project" value="UniProtKB-KW"/>
</dbReference>
<dbReference type="Pfam" id="PF01738">
    <property type="entry name" value="DLH"/>
    <property type="match status" value="1"/>
</dbReference>
<dbReference type="Proteomes" id="UP000002247">
    <property type="component" value="Chromosome"/>
</dbReference>
<organism evidence="3 4">
    <name type="scientific">Segniliparus rotundus (strain ATCC BAA-972 / CDC 1076 / CIP 108378 / DSM 44985 / JCM 13578)</name>
    <dbReference type="NCBI Taxonomy" id="640132"/>
    <lineage>
        <taxon>Bacteria</taxon>
        <taxon>Bacillati</taxon>
        <taxon>Actinomycetota</taxon>
        <taxon>Actinomycetes</taxon>
        <taxon>Mycobacteriales</taxon>
        <taxon>Segniliparaceae</taxon>
        <taxon>Segniliparus</taxon>
    </lineage>
</organism>
<dbReference type="HOGENOM" id="CLU_054590_7_2_11"/>
<reference evidence="3 4" key="1">
    <citation type="journal article" date="2010" name="Stand. Genomic Sci.">
        <title>Complete genome sequence of Segniliparus rotundus type strain (CDC 1076).</title>
        <authorList>
            <person name="Sikorski J."/>
            <person name="Lapidus A."/>
            <person name="Copeland A."/>
            <person name="Misra M."/>
            <person name="Glavina Del Rio T."/>
            <person name="Nolan M."/>
            <person name="Lucas S."/>
            <person name="Chen F."/>
            <person name="Tice H."/>
            <person name="Cheng J.F."/>
            <person name="Jando M."/>
            <person name="Schneider S."/>
            <person name="Bruce D."/>
            <person name="Goodwin L."/>
            <person name="Pitluck S."/>
            <person name="Liolios K."/>
            <person name="Mikhailova N."/>
            <person name="Pati A."/>
            <person name="Ivanova N."/>
            <person name="Mavromatis K."/>
            <person name="Chen A."/>
            <person name="Palaniappan K."/>
            <person name="Chertkov O."/>
            <person name="Land M."/>
            <person name="Hauser L."/>
            <person name="Chang Y.J."/>
            <person name="Jeffries C.D."/>
            <person name="Brettin T."/>
            <person name="Detter J.C."/>
            <person name="Han C."/>
            <person name="Rohde M."/>
            <person name="Goker M."/>
            <person name="Bristow J."/>
            <person name="Eisen J.A."/>
            <person name="Markowitz V."/>
            <person name="Hugenholtz P."/>
            <person name="Kyrpides N.C."/>
            <person name="Klenk H.P."/>
        </authorList>
    </citation>
    <scope>NUCLEOTIDE SEQUENCE [LARGE SCALE GENOMIC DNA]</scope>
    <source>
        <strain evidence="4">ATCC BAA-972 / CDC 1076 / CIP 108378 / DSM 44985 / JCM 13578</strain>
    </source>
</reference>
<evidence type="ECO:0000259" key="2">
    <source>
        <dbReference type="Pfam" id="PF01738"/>
    </source>
</evidence>